<dbReference type="RefSeq" id="WP_073343716.1">
    <property type="nucleotide sequence ID" value="NZ_FQVH01000016.1"/>
</dbReference>
<dbReference type="AlphaFoldDB" id="A0A1M5AA38"/>
<dbReference type="Proteomes" id="UP000184088">
    <property type="component" value="Unassembled WGS sequence"/>
</dbReference>
<dbReference type="SUPFAM" id="SSF160148">
    <property type="entry name" value="CPE0013-like"/>
    <property type="match status" value="1"/>
</dbReference>
<reference evidence="1 2" key="1">
    <citation type="submission" date="2016-11" db="EMBL/GenBank/DDBJ databases">
        <authorList>
            <person name="Jaros S."/>
            <person name="Januszkiewicz K."/>
            <person name="Wedrychowicz H."/>
        </authorList>
    </citation>
    <scope>NUCLEOTIDE SEQUENCE [LARGE SCALE GENOMIC DNA]</scope>
    <source>
        <strain evidence="1 2">DSM 17918</strain>
    </source>
</reference>
<dbReference type="STRING" id="1121256.SAMN02746089_01599"/>
<sequence>MEKTLICIGCPQGCRLNVTVDGDNVDVRGYKCKRGLDYARQEAIHPVRTLTTTVLVEGRKRPLPVRTREPIPKELLFKAMKQLATIKVKPPVKIGDVVLRDILGTGVDVIATDNMY</sequence>
<dbReference type="InterPro" id="IPR036593">
    <property type="entry name" value="CPE0013-like_sf"/>
</dbReference>
<organism evidence="1 2">
    <name type="scientific">Caldanaerobius fijiensis DSM 17918</name>
    <dbReference type="NCBI Taxonomy" id="1121256"/>
    <lineage>
        <taxon>Bacteria</taxon>
        <taxon>Bacillati</taxon>
        <taxon>Bacillota</taxon>
        <taxon>Clostridia</taxon>
        <taxon>Thermoanaerobacterales</taxon>
        <taxon>Thermoanaerobacteraceae</taxon>
        <taxon>Caldanaerobius</taxon>
    </lineage>
</organism>
<dbReference type="PANTHER" id="PTHR39450">
    <property type="entry name" value="MOLYBDOPTERIN OXIDOREDUCTASE, 4FE-4S CLUSTER-BINDING SUBUNIT"/>
    <property type="match status" value="1"/>
</dbReference>
<keyword evidence="2" id="KW-1185">Reference proteome</keyword>
<name>A0A1M5AA38_9THEO</name>
<evidence type="ECO:0000313" key="2">
    <source>
        <dbReference type="Proteomes" id="UP000184088"/>
    </source>
</evidence>
<dbReference type="InterPro" id="IPR012460">
    <property type="entry name" value="DUF1667"/>
</dbReference>
<proteinExistence type="predicted"/>
<dbReference type="EMBL" id="FQVH01000016">
    <property type="protein sequence ID" value="SHF27035.1"/>
    <property type="molecule type" value="Genomic_DNA"/>
</dbReference>
<dbReference type="PANTHER" id="PTHR39450:SF1">
    <property type="entry name" value="DUF1667 DOMAIN-CONTAINING PROTEIN"/>
    <property type="match status" value="1"/>
</dbReference>
<accession>A0A1M5AA38</accession>
<gene>
    <name evidence="1" type="ORF">SAMN02746089_01599</name>
</gene>
<protein>
    <submittedName>
        <fullName evidence="1">CxxC motif-containing protein</fullName>
    </submittedName>
</protein>
<dbReference type="OrthoDB" id="9811531at2"/>
<dbReference type="Gene3D" id="3.10.530.10">
    <property type="entry name" value="CPE0013-like"/>
    <property type="match status" value="1"/>
</dbReference>
<dbReference type="Pfam" id="PF07892">
    <property type="entry name" value="DUF1667"/>
    <property type="match status" value="1"/>
</dbReference>
<evidence type="ECO:0000313" key="1">
    <source>
        <dbReference type="EMBL" id="SHF27035.1"/>
    </source>
</evidence>